<evidence type="ECO:0000256" key="4">
    <source>
        <dbReference type="ARBA" id="ARBA00022528"/>
    </source>
</evidence>
<proteinExistence type="inferred from homology"/>
<keyword evidence="6" id="KW-0934">Plastid</keyword>
<keyword evidence="7" id="KW-0437">Light-harvesting polypeptide</keyword>
<feature type="binding site" evidence="9">
    <location>
        <position position="185"/>
    </location>
    <ligand>
        <name>chlorophyll b</name>
        <dbReference type="ChEBI" id="CHEBI:61721"/>
        <label>2</label>
    </ligand>
</feature>
<keyword evidence="4" id="KW-0150">Chloroplast</keyword>
<comment type="similarity">
    <text evidence="3">Belongs to the fucoxanthin chlorophyll protein family.</text>
</comment>
<dbReference type="GO" id="GO:0030076">
    <property type="term" value="C:light-harvesting complex"/>
    <property type="evidence" value="ECO:0007669"/>
    <property type="project" value="UniProtKB-KW"/>
</dbReference>
<keyword evidence="9" id="KW-0148">Chlorophyll</keyword>
<evidence type="ECO:0000256" key="3">
    <source>
        <dbReference type="ARBA" id="ARBA00005933"/>
    </source>
</evidence>
<evidence type="ECO:0000256" key="8">
    <source>
        <dbReference type="ARBA" id="ARBA00044011"/>
    </source>
</evidence>
<feature type="binding site" evidence="9">
    <location>
        <position position="188"/>
    </location>
    <ligand>
        <name>chlorophyll a</name>
        <dbReference type="ChEBI" id="CHEBI:58416"/>
        <label>1</label>
    </ligand>
</feature>
<evidence type="ECO:0000313" key="12">
    <source>
        <dbReference type="Proteomes" id="UP001153069"/>
    </source>
</evidence>
<evidence type="ECO:0000256" key="7">
    <source>
        <dbReference type="ARBA" id="ARBA00023243"/>
    </source>
</evidence>
<feature type="chain" id="PRO_5040470635" evidence="10">
    <location>
        <begin position="19"/>
        <end position="215"/>
    </location>
</feature>
<comment type="function">
    <text evidence="1">The light-harvesting complex (LHC) functions as a light receptor, it captures and delivers excitation energy to photosystems with which it is closely associated. Energy is transferred from the carotenoid and chlorophyll C (or B) to chlorophyll A and the photosynthetic reaction centers where it is used to synthesize ATP and reducing power.</text>
</comment>
<sequence>MKLSTIIALLASASSAAAFAPSKSASTSSSLDLTKAEILSEPNTIEFGKVWDPLGLSEMGSDTTLAWFRHSEVKHGRVAMAAFVGWWAVGAGLRFPGELAYGLDFASVPSKGLDAWEAVPGWGKAQMLIFAGLIEFHDELWYSQKSTHYMKGGVPGKCMCPGVFDPFNLSSKKGEAALAKGRSAEIKNGRLAMIGVAGMWAAATLPGSVPLQPDC</sequence>
<dbReference type="Pfam" id="PF00504">
    <property type="entry name" value="Chloroa_b-bind"/>
    <property type="match status" value="1"/>
</dbReference>
<keyword evidence="12" id="KW-1185">Reference proteome</keyword>
<dbReference type="EMBL" id="CAICTM010000202">
    <property type="protein sequence ID" value="CAB9504633.1"/>
    <property type="molecule type" value="Genomic_DNA"/>
</dbReference>
<keyword evidence="10" id="KW-0732">Signal</keyword>
<dbReference type="GO" id="GO:0009765">
    <property type="term" value="P:photosynthesis, light harvesting"/>
    <property type="evidence" value="ECO:0007669"/>
    <property type="project" value="InterPro"/>
</dbReference>
<gene>
    <name evidence="11" type="ORF">SEMRO_203_G085670.1</name>
</gene>
<reference evidence="11" key="1">
    <citation type="submission" date="2020-06" db="EMBL/GenBank/DDBJ databases">
        <authorList>
            <consortium name="Plant Systems Biology data submission"/>
        </authorList>
    </citation>
    <scope>NUCLEOTIDE SEQUENCE</scope>
    <source>
        <strain evidence="11">D6</strain>
    </source>
</reference>
<dbReference type="GO" id="GO:0009507">
    <property type="term" value="C:chloroplast"/>
    <property type="evidence" value="ECO:0007669"/>
    <property type="project" value="UniProtKB-SubCell"/>
</dbReference>
<dbReference type="PANTHER" id="PTHR21649">
    <property type="entry name" value="CHLOROPHYLL A/B BINDING PROTEIN"/>
    <property type="match status" value="1"/>
</dbReference>
<evidence type="ECO:0000256" key="9">
    <source>
        <dbReference type="PIRSR" id="PIRSR601344-1"/>
    </source>
</evidence>
<evidence type="ECO:0000313" key="11">
    <source>
        <dbReference type="EMBL" id="CAB9504633.1"/>
    </source>
</evidence>
<feature type="binding site" evidence="9">
    <location>
        <position position="75"/>
    </location>
    <ligand>
        <name>chlorophyll a</name>
        <dbReference type="ChEBI" id="CHEBI:58416"/>
        <label>1</label>
    </ligand>
</feature>
<dbReference type="InterPro" id="IPR022796">
    <property type="entry name" value="Chloroa_b-bind"/>
</dbReference>
<evidence type="ECO:0000256" key="10">
    <source>
        <dbReference type="SAM" id="SignalP"/>
    </source>
</evidence>
<feature type="signal peptide" evidence="10">
    <location>
        <begin position="1"/>
        <end position="18"/>
    </location>
</feature>
<feature type="binding site" evidence="9">
    <location>
        <position position="57"/>
    </location>
    <ligand>
        <name>chlorophyll a</name>
        <dbReference type="ChEBI" id="CHEBI:58416"/>
        <label>1</label>
    </ligand>
</feature>
<evidence type="ECO:0000256" key="6">
    <source>
        <dbReference type="ARBA" id="ARBA00022640"/>
    </source>
</evidence>
<dbReference type="SUPFAM" id="SSF103511">
    <property type="entry name" value="Chlorophyll a-b binding protein"/>
    <property type="match status" value="1"/>
</dbReference>
<keyword evidence="9" id="KW-0157">Chromophore</keyword>
<dbReference type="InterPro" id="IPR001344">
    <property type="entry name" value="Chloro_AB-bd_pln"/>
</dbReference>
<feature type="binding site" description="axial binding residue" evidence="9">
    <location>
        <position position="77"/>
    </location>
    <ligand>
        <name>chlorophyll b</name>
        <dbReference type="ChEBI" id="CHEBI:61721"/>
        <label>1</label>
    </ligand>
    <ligandPart>
        <name>Mg</name>
        <dbReference type="ChEBI" id="CHEBI:25107"/>
    </ligandPart>
</feature>
<dbReference type="GO" id="GO:0016020">
    <property type="term" value="C:membrane"/>
    <property type="evidence" value="ECO:0007669"/>
    <property type="project" value="InterPro"/>
</dbReference>
<accession>A0A9N8DKF3</accession>
<dbReference type="Proteomes" id="UP001153069">
    <property type="component" value="Unassembled WGS sequence"/>
</dbReference>
<keyword evidence="5" id="KW-0602">Photosynthesis</keyword>
<protein>
    <submittedName>
        <fullName evidence="11">Fucoxanthin-chlorophyll a-c binding protein A, chloroplastic</fullName>
    </submittedName>
</protein>
<name>A0A9N8DKF3_9STRA</name>
<evidence type="ECO:0000256" key="2">
    <source>
        <dbReference type="ARBA" id="ARBA00004229"/>
    </source>
</evidence>
<dbReference type="OrthoDB" id="423598at2759"/>
<feature type="binding site" evidence="9">
    <location>
        <position position="72"/>
    </location>
    <ligand>
        <name>chlorophyll a</name>
        <dbReference type="ChEBI" id="CHEBI:58416"/>
        <label>1</label>
    </ligand>
</feature>
<dbReference type="AlphaFoldDB" id="A0A9N8DKF3"/>
<comment type="subunit">
    <text evidence="8">The LHC complex of chromophytic algae is composed of fucoxanthin, chlorophyll A and C bound non-covalently by fucoxanthin chlorophyll proteins (FCPs). The ratio of the pigments in LHC; fucoxanthin: chlorophyll C: chlorophyll A; (0.6-1): (0.1-0.3): (1).</text>
</comment>
<dbReference type="GO" id="GO:0016168">
    <property type="term" value="F:chlorophyll binding"/>
    <property type="evidence" value="ECO:0007669"/>
    <property type="project" value="UniProtKB-KW"/>
</dbReference>
<comment type="caution">
    <text evidence="11">The sequence shown here is derived from an EMBL/GenBank/DDBJ whole genome shotgun (WGS) entry which is preliminary data.</text>
</comment>
<organism evidence="11 12">
    <name type="scientific">Seminavis robusta</name>
    <dbReference type="NCBI Taxonomy" id="568900"/>
    <lineage>
        <taxon>Eukaryota</taxon>
        <taxon>Sar</taxon>
        <taxon>Stramenopiles</taxon>
        <taxon>Ochrophyta</taxon>
        <taxon>Bacillariophyta</taxon>
        <taxon>Bacillariophyceae</taxon>
        <taxon>Bacillariophycidae</taxon>
        <taxon>Naviculales</taxon>
        <taxon>Naviculaceae</taxon>
        <taxon>Seminavis</taxon>
    </lineage>
</organism>
<feature type="binding site" evidence="9">
    <location>
        <position position="190"/>
    </location>
    <ligand>
        <name>chlorophyll a</name>
        <dbReference type="ChEBI" id="CHEBI:58416"/>
        <label>1</label>
    </ligand>
</feature>
<feature type="binding site" evidence="9">
    <location>
        <position position="51"/>
    </location>
    <ligand>
        <name>chlorophyll a</name>
        <dbReference type="ChEBI" id="CHEBI:58416"/>
        <label>1</label>
    </ligand>
</feature>
<evidence type="ECO:0000256" key="5">
    <source>
        <dbReference type="ARBA" id="ARBA00022531"/>
    </source>
</evidence>
<dbReference type="Gene3D" id="1.10.3460.10">
    <property type="entry name" value="Chlorophyll a/b binding protein domain"/>
    <property type="match status" value="1"/>
</dbReference>
<evidence type="ECO:0000256" key="1">
    <source>
        <dbReference type="ARBA" id="ARBA00004022"/>
    </source>
</evidence>
<comment type="subcellular location">
    <subcellularLocation>
        <location evidence="2">Plastid</location>
        <location evidence="2">Chloroplast</location>
    </subcellularLocation>
</comment>